<evidence type="ECO:0000313" key="1">
    <source>
        <dbReference type="EMBL" id="SET74523.1"/>
    </source>
</evidence>
<dbReference type="EMBL" id="FOHK01000013">
    <property type="protein sequence ID" value="SET74523.1"/>
    <property type="molecule type" value="Genomic_DNA"/>
</dbReference>
<evidence type="ECO:0000313" key="2">
    <source>
        <dbReference type="Proteomes" id="UP000199308"/>
    </source>
</evidence>
<proteinExistence type="predicted"/>
<accession>A0A1I0GT62</accession>
<protein>
    <submittedName>
        <fullName evidence="1">Uncharacterized protein</fullName>
    </submittedName>
</protein>
<sequence>MAVTHMDVAYAKLKQELRLAMYKDVRYAAISWMVIWRLYTWMYGMPPNQGGSLAVKEGLIKYLPVFYPSGAQVRPNLFDVKGLTNVAKIHGRITAT</sequence>
<name>A0A1I0GT62_THASX</name>
<dbReference type="STRING" id="349064.SAMN05660429_02558"/>
<dbReference type="AlphaFoldDB" id="A0A1I0GT62"/>
<gene>
    <name evidence="1" type="ORF">SAMN05660429_02558</name>
</gene>
<organism evidence="1 2">
    <name type="scientific">Thalassotalea agarivorans</name>
    <name type="common">Thalassomonas agarivorans</name>
    <dbReference type="NCBI Taxonomy" id="349064"/>
    <lineage>
        <taxon>Bacteria</taxon>
        <taxon>Pseudomonadati</taxon>
        <taxon>Pseudomonadota</taxon>
        <taxon>Gammaproteobacteria</taxon>
        <taxon>Alteromonadales</taxon>
        <taxon>Colwelliaceae</taxon>
        <taxon>Thalassotalea</taxon>
    </lineage>
</organism>
<reference evidence="1 2" key="1">
    <citation type="submission" date="2016-10" db="EMBL/GenBank/DDBJ databases">
        <authorList>
            <person name="de Groot N.N."/>
        </authorList>
    </citation>
    <scope>NUCLEOTIDE SEQUENCE [LARGE SCALE GENOMIC DNA]</scope>
    <source>
        <strain evidence="1 2">DSM 19706</strain>
    </source>
</reference>
<keyword evidence="2" id="KW-1185">Reference proteome</keyword>
<dbReference type="Proteomes" id="UP000199308">
    <property type="component" value="Unassembled WGS sequence"/>
</dbReference>